<evidence type="ECO:0000256" key="1">
    <source>
        <dbReference type="SAM" id="Coils"/>
    </source>
</evidence>
<evidence type="ECO:0000256" key="3">
    <source>
        <dbReference type="SAM" id="SignalP"/>
    </source>
</evidence>
<dbReference type="Proteomes" id="UP001165060">
    <property type="component" value="Unassembled WGS sequence"/>
</dbReference>
<feature type="signal peptide" evidence="3">
    <location>
        <begin position="1"/>
        <end position="26"/>
    </location>
</feature>
<name>A0ABQ6MJM0_9STRA</name>
<feature type="chain" id="PRO_5046304695" description="Transmembrane protein" evidence="3">
    <location>
        <begin position="27"/>
        <end position="278"/>
    </location>
</feature>
<reference evidence="4 5" key="1">
    <citation type="journal article" date="2023" name="Commun. Biol.">
        <title>Genome analysis of Parmales, the sister group of diatoms, reveals the evolutionary specialization of diatoms from phago-mixotrophs to photoautotrophs.</title>
        <authorList>
            <person name="Ban H."/>
            <person name="Sato S."/>
            <person name="Yoshikawa S."/>
            <person name="Yamada K."/>
            <person name="Nakamura Y."/>
            <person name="Ichinomiya M."/>
            <person name="Sato N."/>
            <person name="Blanc-Mathieu R."/>
            <person name="Endo H."/>
            <person name="Kuwata A."/>
            <person name="Ogata H."/>
        </authorList>
    </citation>
    <scope>NUCLEOTIDE SEQUENCE [LARGE SCALE GENOMIC DNA]</scope>
</reference>
<keyword evidence="1" id="KW-0175">Coiled coil</keyword>
<sequence length="278" mass="29003">MHARFTFTTFLSILPLLAAFTWPSFGEGVDRSGDTQQQLQGGDAQPKGVLGHGLLYFNQLEEAEQDLLDEQSDWVEAEEVEEEEEEERLKRVVRRWRSRVLEDGDEAGAAGSSYSYDNEEAGDATDAPTPSTNAPTPSTNAPTPSTNAPTPSTNAPTPSTNAPTPSTNAPTPSTNAPTDAPIAEPTEEPSDAPKKDAGGGPSGGATAGGVFAFVGIAALFCYCARKNANPPKPNVDKTTEMNVFKRMAETAGQNAYPTANAGSGGGGKMEGFGGGGYV</sequence>
<dbReference type="PRINTS" id="PR01217">
    <property type="entry name" value="PRICHEXTENSN"/>
</dbReference>
<feature type="compositionally biased region" description="Low complexity" evidence="2">
    <location>
        <begin position="124"/>
        <end position="181"/>
    </location>
</feature>
<evidence type="ECO:0000256" key="2">
    <source>
        <dbReference type="SAM" id="MobiDB-lite"/>
    </source>
</evidence>
<feature type="region of interest" description="Disordered" evidence="2">
    <location>
        <begin position="106"/>
        <end position="206"/>
    </location>
</feature>
<evidence type="ECO:0000313" key="4">
    <source>
        <dbReference type="EMBL" id="GMI27774.1"/>
    </source>
</evidence>
<feature type="coiled-coil region" evidence="1">
    <location>
        <begin position="60"/>
        <end position="95"/>
    </location>
</feature>
<accession>A0ABQ6MJM0</accession>
<evidence type="ECO:0000313" key="5">
    <source>
        <dbReference type="Proteomes" id="UP001165060"/>
    </source>
</evidence>
<gene>
    <name evidence="4" type="ORF">TeGR_g3387</name>
</gene>
<organism evidence="4 5">
    <name type="scientific">Tetraparma gracilis</name>
    <dbReference type="NCBI Taxonomy" id="2962635"/>
    <lineage>
        <taxon>Eukaryota</taxon>
        <taxon>Sar</taxon>
        <taxon>Stramenopiles</taxon>
        <taxon>Ochrophyta</taxon>
        <taxon>Bolidophyceae</taxon>
        <taxon>Parmales</taxon>
        <taxon>Triparmaceae</taxon>
        <taxon>Tetraparma</taxon>
    </lineage>
</organism>
<dbReference type="EMBL" id="BRYB01004234">
    <property type="protein sequence ID" value="GMI27774.1"/>
    <property type="molecule type" value="Genomic_DNA"/>
</dbReference>
<keyword evidence="5" id="KW-1185">Reference proteome</keyword>
<protein>
    <recommendedName>
        <fullName evidence="6">Transmembrane protein</fullName>
    </recommendedName>
</protein>
<keyword evidence="3" id="KW-0732">Signal</keyword>
<proteinExistence type="predicted"/>
<comment type="caution">
    <text evidence="4">The sequence shown here is derived from an EMBL/GenBank/DDBJ whole genome shotgun (WGS) entry which is preliminary data.</text>
</comment>
<evidence type="ECO:0008006" key="6">
    <source>
        <dbReference type="Google" id="ProtNLM"/>
    </source>
</evidence>